<evidence type="ECO:0000256" key="1">
    <source>
        <dbReference type="SAM" id="MobiDB-lite"/>
    </source>
</evidence>
<sequence>MSQRAETILPGPRVYCDEVFSLGARGLDEEGLTDRTRQSPLSDEIGVFRGAVEGDVREFGPGEPSRAARTSLAEAHVTPSAERGVPVNLPKSSARAVGGSAFTGRISVQNGPTRSGDSRRVA</sequence>
<feature type="region of interest" description="Disordered" evidence="1">
    <location>
        <begin position="55"/>
        <end position="122"/>
    </location>
</feature>
<organism evidence="2 3">
    <name type="scientific">Streptomyces sviceus (strain ATCC 29083 / DSM 924 / JCM 4929 / NBRC 13980 / NCIMB 11184 / NRRL 5439 / UC 5370)</name>
    <dbReference type="NCBI Taxonomy" id="463191"/>
    <lineage>
        <taxon>Bacteria</taxon>
        <taxon>Bacillati</taxon>
        <taxon>Actinomycetota</taxon>
        <taxon>Actinomycetes</taxon>
        <taxon>Kitasatosporales</taxon>
        <taxon>Streptomycetaceae</taxon>
        <taxon>Streptomyces</taxon>
    </lineage>
</organism>
<protein>
    <submittedName>
        <fullName evidence="2">Uncharacterized protein</fullName>
    </submittedName>
</protein>
<dbReference type="HOGENOM" id="CLU_2025511_0_0_11"/>
<reference evidence="2" key="1">
    <citation type="submission" date="2009-10" db="EMBL/GenBank/DDBJ databases">
        <title>The genome sequence of Streptomyces sviceus strain ATCC 29083.</title>
        <authorList>
            <consortium name="The Broad Institute Genome Sequencing Platform"/>
            <consortium name="Broad Institute Microbial Sequencing Center"/>
            <person name="Fischbach M."/>
            <person name="Godfrey P."/>
            <person name="Ward D."/>
            <person name="Young S."/>
            <person name="Zeng Q."/>
            <person name="Koehrsen M."/>
            <person name="Alvarado L."/>
            <person name="Berlin A.M."/>
            <person name="Bochicchio J."/>
            <person name="Borenstein D."/>
            <person name="Chapman S.B."/>
            <person name="Chen Z."/>
            <person name="Engels R."/>
            <person name="Freedman E."/>
            <person name="Gellesch M."/>
            <person name="Goldberg J."/>
            <person name="Griggs A."/>
            <person name="Gujja S."/>
            <person name="Heilman E.R."/>
            <person name="Heiman D.I."/>
            <person name="Hepburn T.A."/>
            <person name="Howarth C."/>
            <person name="Jen D."/>
            <person name="Larson L."/>
            <person name="Lewis B."/>
            <person name="Mehta T."/>
            <person name="Park D."/>
            <person name="Pearson M."/>
            <person name="Richards J."/>
            <person name="Roberts A."/>
            <person name="Saif S."/>
            <person name="Shea T.D."/>
            <person name="Shenoy N."/>
            <person name="Sisk P."/>
            <person name="Stolte C."/>
            <person name="Sykes S.N."/>
            <person name="Thomson T."/>
            <person name="Walk T."/>
            <person name="White J."/>
            <person name="Yandava C."/>
            <person name="Straight P."/>
            <person name="Clardy J."/>
            <person name="Hung D."/>
            <person name="Kolter R."/>
            <person name="Mekalanos J."/>
            <person name="Walker S."/>
            <person name="Walsh C.T."/>
            <person name="Wieland-Brown L.C."/>
            <person name="Haas B."/>
            <person name="Nusbaum C."/>
            <person name="Birren B."/>
        </authorList>
    </citation>
    <scope>NUCLEOTIDE SEQUENCE [LARGE SCALE GENOMIC DNA]</scope>
    <source>
        <strain evidence="2">ATCC 29083</strain>
    </source>
</reference>
<accession>B5I6S4</accession>
<feature type="compositionally biased region" description="Polar residues" evidence="1">
    <location>
        <begin position="106"/>
        <end position="115"/>
    </location>
</feature>
<dbReference type="Proteomes" id="UP000002785">
    <property type="component" value="Chromosome"/>
</dbReference>
<proteinExistence type="predicted"/>
<keyword evidence="3" id="KW-1185">Reference proteome</keyword>
<gene>
    <name evidence="2" type="ORF">SSEG_07315</name>
</gene>
<dbReference type="AlphaFoldDB" id="B5I6S4"/>
<name>B5I6S4_STRX2</name>
<evidence type="ECO:0000313" key="3">
    <source>
        <dbReference type="Proteomes" id="UP000002785"/>
    </source>
</evidence>
<evidence type="ECO:0000313" key="2">
    <source>
        <dbReference type="EMBL" id="EDY60779.1"/>
    </source>
</evidence>
<dbReference type="EMBL" id="CM000951">
    <property type="protein sequence ID" value="EDY60779.1"/>
    <property type="molecule type" value="Genomic_DNA"/>
</dbReference>